<protein>
    <recommendedName>
        <fullName evidence="2">VPS9 domain-containing protein</fullName>
    </recommendedName>
</protein>
<dbReference type="GO" id="GO:0045022">
    <property type="term" value="P:early endosome to late endosome transport"/>
    <property type="evidence" value="ECO:0007669"/>
    <property type="project" value="TreeGrafter"/>
</dbReference>
<feature type="region of interest" description="Disordered" evidence="1">
    <location>
        <begin position="440"/>
        <end position="462"/>
    </location>
</feature>
<dbReference type="InterPro" id="IPR003123">
    <property type="entry name" value="VPS9"/>
</dbReference>
<feature type="compositionally biased region" description="Low complexity" evidence="1">
    <location>
        <begin position="440"/>
        <end position="449"/>
    </location>
</feature>
<feature type="region of interest" description="Disordered" evidence="1">
    <location>
        <begin position="396"/>
        <end position="418"/>
    </location>
</feature>
<dbReference type="OrthoDB" id="411646at2759"/>
<dbReference type="PANTHER" id="PTHR24170:SF1">
    <property type="entry name" value="DOMAIN PROTEIN, PUTATIVE (AFU_ORTHOLOGUE AFUA_1G09870)-RELATED"/>
    <property type="match status" value="1"/>
</dbReference>
<dbReference type="PROSITE" id="PS51205">
    <property type="entry name" value="VPS9"/>
    <property type="match status" value="1"/>
</dbReference>
<feature type="compositionally biased region" description="Polar residues" evidence="1">
    <location>
        <begin position="408"/>
        <end position="418"/>
    </location>
</feature>
<accession>A0A7R9QRS4</accession>
<dbReference type="Proteomes" id="UP000728032">
    <property type="component" value="Unassembled WGS sequence"/>
</dbReference>
<dbReference type="AlphaFoldDB" id="A0A7R9QRS4"/>
<dbReference type="GO" id="GO:0005886">
    <property type="term" value="C:plasma membrane"/>
    <property type="evidence" value="ECO:0007669"/>
    <property type="project" value="TreeGrafter"/>
</dbReference>
<dbReference type="Gene3D" id="1.20.1050.80">
    <property type="entry name" value="VPS9 domain"/>
    <property type="match status" value="1"/>
</dbReference>
<dbReference type="InterPro" id="IPR051248">
    <property type="entry name" value="UPF0507/Ank_repeat_27"/>
</dbReference>
<dbReference type="GO" id="GO:0000149">
    <property type="term" value="F:SNARE binding"/>
    <property type="evidence" value="ECO:0007669"/>
    <property type="project" value="TreeGrafter"/>
</dbReference>
<proteinExistence type="predicted"/>
<dbReference type="GO" id="GO:0005770">
    <property type="term" value="C:late endosome"/>
    <property type="evidence" value="ECO:0007669"/>
    <property type="project" value="TreeGrafter"/>
</dbReference>
<feature type="domain" description="VPS9" evidence="2">
    <location>
        <begin position="241"/>
        <end position="394"/>
    </location>
</feature>
<name>A0A7R9QRS4_9ACAR</name>
<dbReference type="PANTHER" id="PTHR24170">
    <property type="entry name" value="ANKYRIN REPEAT DOMAIN-CONTAINING PROTEIN 27"/>
    <property type="match status" value="1"/>
</dbReference>
<organism evidence="3">
    <name type="scientific">Oppiella nova</name>
    <dbReference type="NCBI Taxonomy" id="334625"/>
    <lineage>
        <taxon>Eukaryota</taxon>
        <taxon>Metazoa</taxon>
        <taxon>Ecdysozoa</taxon>
        <taxon>Arthropoda</taxon>
        <taxon>Chelicerata</taxon>
        <taxon>Arachnida</taxon>
        <taxon>Acari</taxon>
        <taxon>Acariformes</taxon>
        <taxon>Sarcoptiformes</taxon>
        <taxon>Oribatida</taxon>
        <taxon>Brachypylina</taxon>
        <taxon>Oppioidea</taxon>
        <taxon>Oppiidae</taxon>
        <taxon>Oppiella</taxon>
    </lineage>
</organism>
<evidence type="ECO:0000259" key="2">
    <source>
        <dbReference type="PROSITE" id="PS51205"/>
    </source>
</evidence>
<evidence type="ECO:0000313" key="4">
    <source>
        <dbReference type="Proteomes" id="UP000728032"/>
    </source>
</evidence>
<sequence>MTSLQKNIFYNTLVKTFRKRYLDAMNKCHTIIVPINDSYECNVINDHFISAHILKDSPLLKSHFVAANNKHTFDVEIDEQILRVTRGFGDKNCEIIQILSEEIAYNYQNKDYRILICEKPLIKSNKRQSSYESTKTNSQNVSLISFADCESFLRKLSPQLTDSLKAKVEEMMKTYIILPKYLNDAKDRFKVIIDWGIENFESLPNLPEMATNDSQLDSAIESYIIGLTDPKLLDAINKCYKNEDELLYNKFTQMSERHINPVEFGSQQVFESFTINAIIREELSRIESKVTPLEKLYSLRKTLDLVTEQMNKSVQERHFPLVAKSEPICIMSDDLIAAVICVLTAVQPKRFESEINFIQTFSWNLPQNNEFGYSLVTFEVVKEFIKNYNLSQNSHQMNAKSELKGRQSGDNGSLSPNYSYISSPLDRELEKISKMIDISSIGSNSSQSRHSGHEVNDDLGYK</sequence>
<dbReference type="GO" id="GO:0005085">
    <property type="term" value="F:guanyl-nucleotide exchange factor activity"/>
    <property type="evidence" value="ECO:0007669"/>
    <property type="project" value="TreeGrafter"/>
</dbReference>
<dbReference type="EMBL" id="CAJPVJ010009466">
    <property type="protein sequence ID" value="CAG2172607.1"/>
    <property type="molecule type" value="Genomic_DNA"/>
</dbReference>
<reference evidence="3" key="1">
    <citation type="submission" date="2020-11" db="EMBL/GenBank/DDBJ databases">
        <authorList>
            <person name="Tran Van P."/>
        </authorList>
    </citation>
    <scope>NUCLEOTIDE SEQUENCE</scope>
</reference>
<keyword evidence="4" id="KW-1185">Reference proteome</keyword>
<evidence type="ECO:0000313" key="3">
    <source>
        <dbReference type="EMBL" id="CAD7655420.1"/>
    </source>
</evidence>
<dbReference type="SUPFAM" id="SSF109993">
    <property type="entry name" value="VPS9 domain"/>
    <property type="match status" value="1"/>
</dbReference>
<dbReference type="Pfam" id="PF02204">
    <property type="entry name" value="VPS9"/>
    <property type="match status" value="1"/>
</dbReference>
<dbReference type="InterPro" id="IPR037191">
    <property type="entry name" value="VPS9_dom_sf"/>
</dbReference>
<dbReference type="GO" id="GO:0097422">
    <property type="term" value="C:tubular endosome"/>
    <property type="evidence" value="ECO:0007669"/>
    <property type="project" value="TreeGrafter"/>
</dbReference>
<gene>
    <name evidence="3" type="ORF">ONB1V03_LOCUS12063</name>
</gene>
<dbReference type="GO" id="GO:0030133">
    <property type="term" value="C:transport vesicle"/>
    <property type="evidence" value="ECO:0007669"/>
    <property type="project" value="TreeGrafter"/>
</dbReference>
<dbReference type="EMBL" id="OC924291">
    <property type="protein sequence ID" value="CAD7655420.1"/>
    <property type="molecule type" value="Genomic_DNA"/>
</dbReference>
<dbReference type="GO" id="GO:0005769">
    <property type="term" value="C:early endosome"/>
    <property type="evidence" value="ECO:0007669"/>
    <property type="project" value="TreeGrafter"/>
</dbReference>
<feature type="compositionally biased region" description="Basic and acidic residues" evidence="1">
    <location>
        <begin position="451"/>
        <end position="462"/>
    </location>
</feature>
<evidence type="ECO:0000256" key="1">
    <source>
        <dbReference type="SAM" id="MobiDB-lite"/>
    </source>
</evidence>